<evidence type="ECO:0000259" key="3">
    <source>
        <dbReference type="Pfam" id="PF03372"/>
    </source>
</evidence>
<reference evidence="5" key="1">
    <citation type="journal article" date="2023" name="Commun. Biol.">
        <title>Genome analysis of Parmales, the sister group of diatoms, reveals the evolutionary specialization of diatoms from phago-mixotrophs to photoautotrophs.</title>
        <authorList>
            <person name="Ban H."/>
            <person name="Sato S."/>
            <person name="Yoshikawa S."/>
            <person name="Yamada K."/>
            <person name="Nakamura Y."/>
            <person name="Ichinomiya M."/>
            <person name="Sato N."/>
            <person name="Blanc-Mathieu R."/>
            <person name="Endo H."/>
            <person name="Kuwata A."/>
            <person name="Ogata H."/>
        </authorList>
    </citation>
    <scope>NUCLEOTIDE SEQUENCE [LARGE SCALE GENOMIC DNA]</scope>
</reference>
<dbReference type="SUPFAM" id="SSF56219">
    <property type="entry name" value="DNase I-like"/>
    <property type="match status" value="1"/>
</dbReference>
<dbReference type="AlphaFoldDB" id="A0A9W6ZZP0"/>
<dbReference type="PANTHER" id="PTHR14859:SF1">
    <property type="entry name" value="PGAP2-INTERACTING PROTEIN"/>
    <property type="match status" value="1"/>
</dbReference>
<evidence type="ECO:0000256" key="1">
    <source>
        <dbReference type="SAM" id="Phobius"/>
    </source>
</evidence>
<dbReference type="GO" id="GO:0003824">
    <property type="term" value="F:catalytic activity"/>
    <property type="evidence" value="ECO:0007669"/>
    <property type="project" value="InterPro"/>
</dbReference>
<feature type="signal peptide" evidence="2">
    <location>
        <begin position="1"/>
        <end position="16"/>
    </location>
</feature>
<sequence>MKLLLLVLLIVCTCAAYTSPPPLFDPFTNDNIHSPTKTYPRPKLIKTYPCLGPPLNLATYNIRFDPLNPSYEYDYWYGWDEEKFPFFWLDFNLFPGETEQRWEDRKTKVALRMKQYDIIGTQEVKFHQGNALSCLTNYKWVGEGRESYGNDIIIFFHFIIPWIIITILFNLILAWSVKKSLKTAGKYRVANFLLDLFAKTYSAVYFSDVYPTRLPVKVCSKLVMNYWAGWAAVAAQYFCSGRLVVSAAYVNRISRSRSSRAYRTSVILAFAALSINCHMSKYLINDLYFSDEYSPIFMKKSFKPRDSKTITLNNNTEDGRLAVEWGAGCTRVLTTMTVDWDGEELHVFNTHFDHVSEFARREAAKKVNEILEETKGVKILTGDFNTYVGTETWYMLNRSLADSFFTSKSAHSGPLRTFHNWNENTCGRAIDWIFVSRNVSVESRGSVWSDGASDHNIVGGKFLLDGEGMKEDYKRR</sequence>
<feature type="transmembrane region" description="Helical" evidence="1">
    <location>
        <begin position="154"/>
        <end position="177"/>
    </location>
</feature>
<feature type="transmembrane region" description="Helical" evidence="1">
    <location>
        <begin position="189"/>
        <end position="207"/>
    </location>
</feature>
<evidence type="ECO:0000313" key="4">
    <source>
        <dbReference type="EMBL" id="GMH61366.1"/>
    </source>
</evidence>
<keyword evidence="1" id="KW-1133">Transmembrane helix</keyword>
<dbReference type="GO" id="GO:0006506">
    <property type="term" value="P:GPI anchor biosynthetic process"/>
    <property type="evidence" value="ECO:0007669"/>
    <property type="project" value="TreeGrafter"/>
</dbReference>
<dbReference type="Pfam" id="PF03372">
    <property type="entry name" value="Exo_endo_phos"/>
    <property type="match status" value="1"/>
</dbReference>
<proteinExistence type="predicted"/>
<feature type="transmembrane region" description="Helical" evidence="1">
    <location>
        <begin position="262"/>
        <end position="284"/>
    </location>
</feature>
<dbReference type="PANTHER" id="PTHR14859">
    <property type="entry name" value="CALCOFLUOR WHITE HYPERSENSITIVE PROTEIN PRECURSOR"/>
    <property type="match status" value="1"/>
</dbReference>
<dbReference type="InterPro" id="IPR036691">
    <property type="entry name" value="Endo/exonu/phosph_ase_sf"/>
</dbReference>
<keyword evidence="2" id="KW-0732">Signal</keyword>
<dbReference type="Proteomes" id="UP001162640">
    <property type="component" value="Unassembled WGS sequence"/>
</dbReference>
<dbReference type="Gene3D" id="3.60.10.10">
    <property type="entry name" value="Endonuclease/exonuclease/phosphatase"/>
    <property type="match status" value="2"/>
</dbReference>
<accession>A0A9W6ZZP0</accession>
<dbReference type="EMBL" id="BLQM01000084">
    <property type="protein sequence ID" value="GMH61366.1"/>
    <property type="molecule type" value="Genomic_DNA"/>
</dbReference>
<dbReference type="InterPro" id="IPR005135">
    <property type="entry name" value="Endo/exonuclease/phosphatase"/>
</dbReference>
<dbReference type="InterPro" id="IPR051916">
    <property type="entry name" value="GPI-anchor_lipid_remodeler"/>
</dbReference>
<dbReference type="GO" id="GO:0016020">
    <property type="term" value="C:membrane"/>
    <property type="evidence" value="ECO:0007669"/>
    <property type="project" value="GOC"/>
</dbReference>
<organism evidence="4 5">
    <name type="scientific">Triparma laevis f. inornata</name>
    <dbReference type="NCBI Taxonomy" id="1714386"/>
    <lineage>
        <taxon>Eukaryota</taxon>
        <taxon>Sar</taxon>
        <taxon>Stramenopiles</taxon>
        <taxon>Ochrophyta</taxon>
        <taxon>Bolidophyceae</taxon>
        <taxon>Parmales</taxon>
        <taxon>Triparmaceae</taxon>
        <taxon>Triparma</taxon>
    </lineage>
</organism>
<feature type="transmembrane region" description="Helical" evidence="1">
    <location>
        <begin position="227"/>
        <end position="250"/>
    </location>
</feature>
<feature type="domain" description="Endonuclease/exonuclease/phosphatase" evidence="3">
    <location>
        <begin position="359"/>
        <end position="455"/>
    </location>
</feature>
<comment type="caution">
    <text evidence="4">The sequence shown here is derived from an EMBL/GenBank/DDBJ whole genome shotgun (WGS) entry which is preliminary data.</text>
</comment>
<evidence type="ECO:0000256" key="2">
    <source>
        <dbReference type="SAM" id="SignalP"/>
    </source>
</evidence>
<protein>
    <recommendedName>
        <fullName evidence="3">Endonuclease/exonuclease/phosphatase domain-containing protein</fullName>
    </recommendedName>
</protein>
<keyword evidence="1" id="KW-0472">Membrane</keyword>
<gene>
    <name evidence="4" type="ORF">TL16_g03242</name>
</gene>
<name>A0A9W6ZZP0_9STRA</name>
<feature type="chain" id="PRO_5040947115" description="Endonuclease/exonuclease/phosphatase domain-containing protein" evidence="2">
    <location>
        <begin position="17"/>
        <end position="476"/>
    </location>
</feature>
<evidence type="ECO:0000313" key="5">
    <source>
        <dbReference type="Proteomes" id="UP001162640"/>
    </source>
</evidence>
<keyword evidence="1" id="KW-0812">Transmembrane</keyword>